<dbReference type="InterPro" id="IPR036249">
    <property type="entry name" value="Thioredoxin-like_sf"/>
</dbReference>
<dbReference type="Gene3D" id="3.40.30.10">
    <property type="entry name" value="Glutaredoxin"/>
    <property type="match status" value="1"/>
</dbReference>
<dbReference type="Proteomes" id="UP000019146">
    <property type="component" value="Chromosome 2"/>
</dbReference>
<dbReference type="InterPro" id="IPR040079">
    <property type="entry name" value="Glutathione_S-Trfase"/>
</dbReference>
<dbReference type="PROSITE" id="PS50404">
    <property type="entry name" value="GST_NTER"/>
    <property type="match status" value="1"/>
</dbReference>
<reference evidence="6 7" key="1">
    <citation type="journal article" date="2014" name="Genome Announc.">
        <title>Draft Genome Sequence of the Haloacid-Degrading Burkholderia caribensis Strain MBA4.</title>
        <authorList>
            <person name="Pan Y."/>
            <person name="Kong K.F."/>
            <person name="Tsang J.S."/>
        </authorList>
    </citation>
    <scope>NUCLEOTIDE SEQUENCE [LARGE SCALE GENOMIC DNA]</scope>
    <source>
        <strain evidence="6 7">MBA4</strain>
    </source>
</reference>
<dbReference type="InterPro" id="IPR004045">
    <property type="entry name" value="Glutathione_S-Trfase_N"/>
</dbReference>
<dbReference type="KEGG" id="bcai:K788_0001050"/>
<dbReference type="RefSeq" id="WP_035999554.1">
    <property type="nucleotide sequence ID" value="NZ_CP012747.1"/>
</dbReference>
<evidence type="ECO:0000256" key="2">
    <source>
        <dbReference type="ARBA" id="ARBA00022679"/>
    </source>
</evidence>
<dbReference type="InterPro" id="IPR004046">
    <property type="entry name" value="GST_C"/>
</dbReference>
<dbReference type="SFLD" id="SFLDS00019">
    <property type="entry name" value="Glutathione_Transferase_(cytos"/>
    <property type="match status" value="1"/>
</dbReference>
<dbReference type="AlphaFoldDB" id="A0A0N7JV00"/>
<dbReference type="PANTHER" id="PTHR44051">
    <property type="entry name" value="GLUTATHIONE S-TRANSFERASE-RELATED"/>
    <property type="match status" value="1"/>
</dbReference>
<dbReference type="SFLD" id="SFLDG00358">
    <property type="entry name" value="Main_(cytGST)"/>
    <property type="match status" value="1"/>
</dbReference>
<dbReference type="SUPFAM" id="SSF52833">
    <property type="entry name" value="Thioredoxin-like"/>
    <property type="match status" value="1"/>
</dbReference>
<name>A0A0N7JV00_9BURK</name>
<dbReference type="CDD" id="cd03046">
    <property type="entry name" value="GST_N_GTT1_like"/>
    <property type="match status" value="1"/>
</dbReference>
<dbReference type="FunFam" id="3.40.30.10:FF:000156">
    <property type="entry name" value="Glutathione S-transferase 1"/>
    <property type="match status" value="1"/>
</dbReference>
<protein>
    <recommendedName>
        <fullName evidence="1">glutathione transferase</fullName>
        <ecNumber evidence="1">2.5.1.18</ecNumber>
    </recommendedName>
</protein>
<dbReference type="EC" id="2.5.1.18" evidence="1"/>
<dbReference type="PANTHER" id="PTHR44051:SF9">
    <property type="entry name" value="GLUTATHIONE S-TRANSFERASE 1"/>
    <property type="match status" value="1"/>
</dbReference>
<dbReference type="EMBL" id="CP012747">
    <property type="protein sequence ID" value="ALL67829.1"/>
    <property type="molecule type" value="Genomic_DNA"/>
</dbReference>
<dbReference type="SUPFAM" id="SSF47616">
    <property type="entry name" value="GST C-terminal domain-like"/>
    <property type="match status" value="1"/>
</dbReference>
<evidence type="ECO:0000313" key="7">
    <source>
        <dbReference type="Proteomes" id="UP000019146"/>
    </source>
</evidence>
<comment type="catalytic activity">
    <reaction evidence="3">
        <text>RX + glutathione = an S-substituted glutathione + a halide anion + H(+)</text>
        <dbReference type="Rhea" id="RHEA:16437"/>
        <dbReference type="ChEBI" id="CHEBI:15378"/>
        <dbReference type="ChEBI" id="CHEBI:16042"/>
        <dbReference type="ChEBI" id="CHEBI:17792"/>
        <dbReference type="ChEBI" id="CHEBI:57925"/>
        <dbReference type="ChEBI" id="CHEBI:90779"/>
        <dbReference type="EC" id="2.5.1.18"/>
    </reaction>
</comment>
<dbReference type="Pfam" id="PF13409">
    <property type="entry name" value="GST_N_2"/>
    <property type="match status" value="1"/>
</dbReference>
<dbReference type="Gene3D" id="1.20.1050.10">
    <property type="match status" value="1"/>
</dbReference>
<evidence type="ECO:0000256" key="1">
    <source>
        <dbReference type="ARBA" id="ARBA00012452"/>
    </source>
</evidence>
<dbReference type="Pfam" id="PF00043">
    <property type="entry name" value="GST_C"/>
    <property type="match status" value="1"/>
</dbReference>
<dbReference type="GO" id="GO:0005737">
    <property type="term" value="C:cytoplasm"/>
    <property type="evidence" value="ECO:0007669"/>
    <property type="project" value="UniProtKB-ARBA"/>
</dbReference>
<dbReference type="GO" id="GO:0004601">
    <property type="term" value="F:peroxidase activity"/>
    <property type="evidence" value="ECO:0007669"/>
    <property type="project" value="UniProtKB-ARBA"/>
</dbReference>
<dbReference type="GeneID" id="69971615"/>
<accession>A0A0N7JV00</accession>
<evidence type="ECO:0000256" key="3">
    <source>
        <dbReference type="ARBA" id="ARBA00047960"/>
    </source>
</evidence>
<dbReference type="InterPro" id="IPR010987">
    <property type="entry name" value="Glutathione-S-Trfase_C-like"/>
</dbReference>
<evidence type="ECO:0000259" key="5">
    <source>
        <dbReference type="PROSITE" id="PS50405"/>
    </source>
</evidence>
<keyword evidence="2 6" id="KW-0808">Transferase</keyword>
<evidence type="ECO:0000313" key="6">
    <source>
        <dbReference type="EMBL" id="ALL67829.1"/>
    </source>
</evidence>
<feature type="domain" description="GST N-terminal" evidence="4">
    <location>
        <begin position="1"/>
        <end position="81"/>
    </location>
</feature>
<dbReference type="SFLD" id="SFLDG01150">
    <property type="entry name" value="Main.1:_Beta-like"/>
    <property type="match status" value="1"/>
</dbReference>
<evidence type="ECO:0000259" key="4">
    <source>
        <dbReference type="PROSITE" id="PS50404"/>
    </source>
</evidence>
<gene>
    <name evidence="6" type="ORF">K788_0001050</name>
</gene>
<organism evidence="6 7">
    <name type="scientific">Paraburkholderia caribensis MBA4</name>
    <dbReference type="NCBI Taxonomy" id="1323664"/>
    <lineage>
        <taxon>Bacteria</taxon>
        <taxon>Pseudomonadati</taxon>
        <taxon>Pseudomonadota</taxon>
        <taxon>Betaproteobacteria</taxon>
        <taxon>Burkholderiales</taxon>
        <taxon>Burkholderiaceae</taxon>
        <taxon>Paraburkholderia</taxon>
    </lineage>
</organism>
<feature type="domain" description="GST C-terminal" evidence="5">
    <location>
        <begin position="87"/>
        <end position="223"/>
    </location>
</feature>
<dbReference type="InterPro" id="IPR036282">
    <property type="entry name" value="Glutathione-S-Trfase_C_sf"/>
</dbReference>
<proteinExistence type="predicted"/>
<dbReference type="GO" id="GO:0004364">
    <property type="term" value="F:glutathione transferase activity"/>
    <property type="evidence" value="ECO:0007669"/>
    <property type="project" value="UniProtKB-EC"/>
</dbReference>
<dbReference type="CDD" id="cd03189">
    <property type="entry name" value="GST_C_GTT1_like"/>
    <property type="match status" value="1"/>
</dbReference>
<sequence length="223" mass="25089">MLTVHHLNNSRSQRVLWLLEELGVPYEIKRYERDPKTMLAPPELRAVHPLGKSPVVTDDGQTLAESAAILEYLLERYGQGRFEPAAGTPERQTFRYWMHYAEGSAMPPLLLKLVALRIGSAPMPFFAKPIAKKISSTLQSTFIDPQIALHMGFIEDSLRTTGWFAGNEFTAADIQMSFPLEAATARGNRDVKYPSVARFLDTIHARPAYQRALERGGKYDLLS</sequence>
<dbReference type="PROSITE" id="PS50405">
    <property type="entry name" value="GST_CTER"/>
    <property type="match status" value="1"/>
</dbReference>